<dbReference type="PANTHER" id="PTHR43694">
    <property type="entry name" value="RIBONUCLEASE J"/>
    <property type="match status" value="1"/>
</dbReference>
<dbReference type="SUPFAM" id="SSF56281">
    <property type="entry name" value="Metallo-hydrolase/oxidoreductase"/>
    <property type="match status" value="1"/>
</dbReference>
<sequence length="532" mass="58672">MTALEYAGDILVIDCGSCFPNVDMPGIDLVIPDTSYLLANKDRVRGIVLTHGHEDHIGALPYVLKELNVPVYGTKITLTLVDAKLREQKVENTQLNIVRPGSTVQFGCFKVEFVNVSHSIAGSCALSITTPAGTVFHTGDFKVDFTPIDGNVIDLQRIAEIGNRGVLLLLCESTNIERKGSSMSESTVGASFNNIFADNPERRIIIATFASNIHRVQQILDLAVKYKRKVAFCGRSMINIAAAAAKIGELRYSDDLVVDIDKIKNIDDKNLVIISTGSQGEPMSALTRMASDEMNRVRLGYNDTVIISASPIPGNERMVYNVINNLYRHGCRVIYESLAEVHVSGHAYQEELKLMHSLLKPKFFMPVHGEHRHQKKHAELAMKIGTPSSNIIVPDIGNQVLVTRRSIKLTDNIPAGAVLVDGLGVGDVGSTVLRDRKHLAEEGLFVIVIGLDREEGKVTSVDVISRGFVYAEDAEELLEEAKKLVLRVSAKIDLKDLEDVAVYKNVVRREMKSFLYKETRRSPMILPIVSEG</sequence>
<dbReference type="Pfam" id="PF00753">
    <property type="entry name" value="Lactamase_B"/>
    <property type="match status" value="1"/>
</dbReference>
<dbReference type="InterPro" id="IPR004613">
    <property type="entry name" value="RNase_J"/>
</dbReference>
<dbReference type="InterPro" id="IPR041636">
    <property type="entry name" value="RNase_J_C"/>
</dbReference>
<feature type="domain" description="Metallo-beta-lactamase" evidence="13">
    <location>
        <begin position="1"/>
        <end position="192"/>
    </location>
</feature>
<gene>
    <name evidence="9" type="primary">rnj</name>
    <name evidence="14" type="ORF">H9892_01180</name>
</gene>
<feature type="binding site" evidence="12">
    <location>
        <position position="51"/>
    </location>
    <ligand>
        <name>Ca(2+)</name>
        <dbReference type="ChEBI" id="CHEBI:29108"/>
    </ligand>
</feature>
<dbReference type="NCBIfam" id="TIGR00649">
    <property type="entry name" value="MG423"/>
    <property type="match status" value="1"/>
</dbReference>
<keyword evidence="1 9" id="KW-0963">Cytoplasm</keyword>
<keyword evidence="5 9" id="KW-0378">Hydrolase</keyword>
<comment type="subcellular location">
    <subcellularLocation>
        <location evidence="9">Cytoplasm</location>
    </subcellularLocation>
</comment>
<dbReference type="CDD" id="cd07714">
    <property type="entry name" value="RNaseJ_MBL-fold"/>
    <property type="match status" value="1"/>
</dbReference>
<feature type="binding site" evidence="12">
    <location>
        <position position="53"/>
    </location>
    <ligand>
        <name>Zn(2+)</name>
        <dbReference type="ChEBI" id="CHEBI:29105"/>
        <label>1</label>
        <note>catalytic</note>
    </ligand>
</feature>
<comment type="cofactor">
    <cofactor evidence="12">
        <name>Ca(2+)</name>
        <dbReference type="ChEBI" id="CHEBI:29108"/>
    </cofactor>
    <text evidence="12">Binds 1 Ca(2+) cation per subunit. Seen in 1 crystal structure, it is not clear if it is physiologically important.</text>
</comment>
<feature type="active site" description="Proton donor" evidence="10">
    <location>
        <position position="172"/>
    </location>
</feature>
<dbReference type="Pfam" id="PF17770">
    <property type="entry name" value="RNase_J_C"/>
    <property type="match status" value="1"/>
</dbReference>
<evidence type="ECO:0000256" key="7">
    <source>
        <dbReference type="ARBA" id="ARBA00022839"/>
    </source>
</evidence>
<reference evidence="14" key="2">
    <citation type="submission" date="2021-04" db="EMBL/GenBank/DDBJ databases">
        <authorList>
            <person name="Gilroy R."/>
        </authorList>
    </citation>
    <scope>NUCLEOTIDE SEQUENCE</scope>
    <source>
        <strain evidence="14">12435</strain>
    </source>
</reference>
<dbReference type="AlphaFoldDB" id="A0A9D1Q077"/>
<dbReference type="InterPro" id="IPR036866">
    <property type="entry name" value="RibonucZ/Hydroxyglut_hydro"/>
</dbReference>
<evidence type="ECO:0000256" key="10">
    <source>
        <dbReference type="PIRSR" id="PIRSR004803-1"/>
    </source>
</evidence>
<reference evidence="14" key="1">
    <citation type="journal article" date="2021" name="PeerJ">
        <title>Extensive microbial diversity within the chicken gut microbiome revealed by metagenomics and culture.</title>
        <authorList>
            <person name="Gilroy R."/>
            <person name="Ravi A."/>
            <person name="Getino M."/>
            <person name="Pursley I."/>
            <person name="Horton D.L."/>
            <person name="Alikhan N.F."/>
            <person name="Baker D."/>
            <person name="Gharbi K."/>
            <person name="Hall N."/>
            <person name="Watson M."/>
            <person name="Adriaenssens E.M."/>
            <person name="Foster-Nyarko E."/>
            <person name="Jarju S."/>
            <person name="Secka A."/>
            <person name="Antonio M."/>
            <person name="Oren A."/>
            <person name="Chaudhuri R.R."/>
            <person name="La Ragione R."/>
            <person name="Hildebrand F."/>
            <person name="Pallen M.J."/>
        </authorList>
    </citation>
    <scope>NUCLEOTIDE SEQUENCE</scope>
    <source>
        <strain evidence="14">12435</strain>
    </source>
</reference>
<dbReference type="PANTHER" id="PTHR43694:SF1">
    <property type="entry name" value="RIBONUCLEASE J"/>
    <property type="match status" value="1"/>
</dbReference>
<dbReference type="InterPro" id="IPR042173">
    <property type="entry name" value="RNase_J_2"/>
</dbReference>
<dbReference type="Pfam" id="PF07521">
    <property type="entry name" value="RMMBL"/>
    <property type="match status" value="1"/>
</dbReference>
<accession>A0A9D1Q077</accession>
<keyword evidence="3 12" id="KW-0479">Metal-binding</keyword>
<evidence type="ECO:0000256" key="5">
    <source>
        <dbReference type="ARBA" id="ARBA00022801"/>
    </source>
</evidence>
<evidence type="ECO:0000259" key="13">
    <source>
        <dbReference type="SMART" id="SM00849"/>
    </source>
</evidence>
<evidence type="ECO:0000313" key="15">
    <source>
        <dbReference type="Proteomes" id="UP000823990"/>
    </source>
</evidence>
<keyword evidence="6 12" id="KW-0862">Zinc</keyword>
<proteinExistence type="inferred from homology"/>
<comment type="function">
    <text evidence="9">An RNase that has 5'-3' exonuclease and possibly endonuclease activity. Involved in maturation of rRNA and in some organisms also mRNA maturation and/or decay.</text>
</comment>
<dbReference type="PIRSF" id="PIRSF004803">
    <property type="entry name" value="RnjA"/>
    <property type="match status" value="1"/>
</dbReference>
<evidence type="ECO:0000313" key="14">
    <source>
        <dbReference type="EMBL" id="HIW01934.1"/>
    </source>
</evidence>
<keyword evidence="4 9" id="KW-0255">Endonuclease</keyword>
<feature type="binding site" evidence="12">
    <location>
        <position position="28"/>
    </location>
    <ligand>
        <name>Ca(2+)</name>
        <dbReference type="ChEBI" id="CHEBI:29108"/>
    </ligand>
</feature>
<dbReference type="PROSITE" id="PS01292">
    <property type="entry name" value="UPF0036"/>
    <property type="match status" value="1"/>
</dbReference>
<protein>
    <recommendedName>
        <fullName evidence="9">Ribonuclease J</fullName>
        <shortName evidence="9">RNase J</shortName>
        <ecNumber evidence="9">3.1.-.-</ecNumber>
    </recommendedName>
</protein>
<evidence type="ECO:0000256" key="11">
    <source>
        <dbReference type="PIRSR" id="PIRSR004803-2"/>
    </source>
</evidence>
<dbReference type="GO" id="GO:0008270">
    <property type="term" value="F:zinc ion binding"/>
    <property type="evidence" value="ECO:0007669"/>
    <property type="project" value="InterPro"/>
</dbReference>
<dbReference type="GO" id="GO:0005737">
    <property type="term" value="C:cytoplasm"/>
    <property type="evidence" value="ECO:0007669"/>
    <property type="project" value="UniProtKB-SubCell"/>
</dbReference>
<feature type="binding site" evidence="12">
    <location>
        <position position="56"/>
    </location>
    <ligand>
        <name>Zn(2+)</name>
        <dbReference type="ChEBI" id="CHEBI:29105"/>
        <label>1</label>
        <note>catalytic</note>
    </ligand>
</feature>
<evidence type="ECO:0000256" key="1">
    <source>
        <dbReference type="ARBA" id="ARBA00022490"/>
    </source>
</evidence>
<comment type="cofactor">
    <cofactor evidence="12">
        <name>Zn(2+)</name>
        <dbReference type="ChEBI" id="CHEBI:29105"/>
    </cofactor>
    <text evidence="12">Binds 2 Zn(2+) ions per subunit. It is not clear if Zn(2+) or Mg(2+) is physiologically important.</text>
</comment>
<comment type="caution">
    <text evidence="14">The sequence shown here is derived from an EMBL/GenBank/DDBJ whole genome shotgun (WGS) entry which is preliminary data.</text>
</comment>
<dbReference type="InterPro" id="IPR055132">
    <property type="entry name" value="RNase_J_b_CASP"/>
</dbReference>
<feature type="binding site" evidence="12">
    <location>
        <position position="55"/>
    </location>
    <ligand>
        <name>Zn(2+)</name>
        <dbReference type="ChEBI" id="CHEBI:29105"/>
        <label>1</label>
        <note>catalytic</note>
    </ligand>
</feature>
<feature type="binding site" evidence="12">
    <location>
        <position position="118"/>
    </location>
    <ligand>
        <name>Zn(2+)</name>
        <dbReference type="ChEBI" id="CHEBI:29105"/>
        <label>1</label>
        <note>catalytic</note>
    </ligand>
</feature>
<dbReference type="GO" id="GO:0004534">
    <property type="term" value="F:5'-3' RNA exonuclease activity"/>
    <property type="evidence" value="ECO:0007669"/>
    <property type="project" value="UniProtKB-UniRule"/>
</dbReference>
<feature type="binding site" evidence="12">
    <location>
        <position position="421"/>
    </location>
    <ligand>
        <name>Ca(2+)</name>
        <dbReference type="ChEBI" id="CHEBI:29108"/>
    </ligand>
</feature>
<feature type="binding site" evidence="12">
    <location>
        <position position="26"/>
    </location>
    <ligand>
        <name>Ca(2+)</name>
        <dbReference type="ChEBI" id="CHEBI:29108"/>
    </ligand>
</feature>
<dbReference type="InterPro" id="IPR011108">
    <property type="entry name" value="RMMBL"/>
</dbReference>
<dbReference type="Proteomes" id="UP000823990">
    <property type="component" value="Unassembled WGS sequence"/>
</dbReference>
<keyword evidence="2 9" id="KW-0540">Nuclease</keyword>
<dbReference type="InterPro" id="IPR030854">
    <property type="entry name" value="RNase_J_bac"/>
</dbReference>
<dbReference type="EMBL" id="DXHS01000019">
    <property type="protein sequence ID" value="HIW01934.1"/>
    <property type="molecule type" value="Genomic_DNA"/>
</dbReference>
<evidence type="ECO:0000256" key="9">
    <source>
        <dbReference type="HAMAP-Rule" id="MF_01491"/>
    </source>
</evidence>
<dbReference type="GO" id="GO:0006364">
    <property type="term" value="P:rRNA processing"/>
    <property type="evidence" value="ECO:0007669"/>
    <property type="project" value="UniProtKB-UniRule"/>
</dbReference>
<dbReference type="InterPro" id="IPR001279">
    <property type="entry name" value="Metallo-B-lactamas"/>
</dbReference>
<evidence type="ECO:0000256" key="6">
    <source>
        <dbReference type="ARBA" id="ARBA00022833"/>
    </source>
</evidence>
<keyword evidence="12" id="KW-0106">Calcium</keyword>
<keyword evidence="8 9" id="KW-0694">RNA-binding</keyword>
<dbReference type="HAMAP" id="MF_01491">
    <property type="entry name" value="RNase_J_bact"/>
    <property type="match status" value="1"/>
</dbReference>
<name>A0A9D1Q077_9FIRM</name>
<dbReference type="InterPro" id="IPR001587">
    <property type="entry name" value="RNase_J_CS"/>
</dbReference>
<organism evidence="14 15">
    <name type="scientific">Candidatus Protoclostridium stercorigallinarum</name>
    <dbReference type="NCBI Taxonomy" id="2838741"/>
    <lineage>
        <taxon>Bacteria</taxon>
        <taxon>Bacillati</taxon>
        <taxon>Bacillota</taxon>
        <taxon>Clostridia</taxon>
        <taxon>Candidatus Protoclostridium</taxon>
    </lineage>
</organism>
<dbReference type="GO" id="GO:0003723">
    <property type="term" value="F:RNA binding"/>
    <property type="evidence" value="ECO:0007669"/>
    <property type="project" value="UniProtKB-UniRule"/>
</dbReference>
<feature type="binding site" evidence="11">
    <location>
        <begin position="210"/>
        <end position="212"/>
    </location>
    <ligand>
        <name>substrate</name>
    </ligand>
</feature>
<feature type="binding site" evidence="9 11">
    <location>
        <begin position="342"/>
        <end position="346"/>
    </location>
    <ligand>
        <name>substrate</name>
    </ligand>
</feature>
<dbReference type="GO" id="GO:0004521">
    <property type="term" value="F:RNA endonuclease activity"/>
    <property type="evidence" value="ECO:0007669"/>
    <property type="project" value="UniProtKB-UniRule"/>
</dbReference>
<evidence type="ECO:0000256" key="3">
    <source>
        <dbReference type="ARBA" id="ARBA00022723"/>
    </source>
</evidence>
<dbReference type="Gene3D" id="3.40.50.10710">
    <property type="entry name" value="Metallo-hydrolase/oxidoreductase"/>
    <property type="match status" value="1"/>
</dbReference>
<feature type="active site" description="Proton acceptor" evidence="10">
    <location>
        <position position="346"/>
    </location>
</feature>
<dbReference type="Pfam" id="PF22505">
    <property type="entry name" value="RNase_J_b_CASP"/>
    <property type="match status" value="1"/>
</dbReference>
<keyword evidence="7 9" id="KW-0269">Exonuclease</keyword>
<evidence type="ECO:0000256" key="8">
    <source>
        <dbReference type="ARBA" id="ARBA00022884"/>
    </source>
</evidence>
<evidence type="ECO:0000256" key="2">
    <source>
        <dbReference type="ARBA" id="ARBA00022722"/>
    </source>
</evidence>
<comment type="similarity">
    <text evidence="9">Belongs to the metallo-beta-lactamase superfamily. RNA-metabolizing metallo-beta-lactamase-like family. Bacterial RNase J subfamily.</text>
</comment>
<evidence type="ECO:0000256" key="12">
    <source>
        <dbReference type="PIRSR" id="PIRSR004803-3"/>
    </source>
</evidence>
<feature type="binding site" evidence="12">
    <location>
        <position position="140"/>
    </location>
    <ligand>
        <name>Zn(2+)</name>
        <dbReference type="ChEBI" id="CHEBI:29105"/>
        <label>1</label>
        <note>catalytic</note>
    </ligand>
</feature>
<dbReference type="Gene3D" id="3.60.15.10">
    <property type="entry name" value="Ribonuclease Z/Hydroxyacylglutathione hydrolase-like"/>
    <property type="match status" value="1"/>
</dbReference>
<comment type="subunit">
    <text evidence="9">Homodimer, may be a subunit of the RNA degradosome.</text>
</comment>
<evidence type="ECO:0000256" key="4">
    <source>
        <dbReference type="ARBA" id="ARBA00022759"/>
    </source>
</evidence>
<feature type="binding site" evidence="12">
    <location>
        <position position="368"/>
    </location>
    <ligand>
        <name>Zn(2+)</name>
        <dbReference type="ChEBI" id="CHEBI:29105"/>
        <label>1</label>
        <note>catalytic</note>
    </ligand>
</feature>
<keyword evidence="9" id="KW-0698">rRNA processing</keyword>
<dbReference type="SMART" id="SM00849">
    <property type="entry name" value="Lactamase_B"/>
    <property type="match status" value="1"/>
</dbReference>
<dbReference type="Gene3D" id="3.10.20.580">
    <property type="match status" value="1"/>
</dbReference>
<dbReference type="EC" id="3.1.-.-" evidence="9"/>